<evidence type="ECO:0000313" key="6">
    <source>
        <dbReference type="EMBL" id="TFY55064.1"/>
    </source>
</evidence>
<evidence type="ECO:0000256" key="4">
    <source>
        <dbReference type="SAM" id="MobiDB-lite"/>
    </source>
</evidence>
<name>A0A4Y9XXT1_9APHY</name>
<dbReference type="GO" id="GO:0006285">
    <property type="term" value="P:base-excision repair, AP site formation"/>
    <property type="evidence" value="ECO:0007669"/>
    <property type="project" value="InterPro"/>
</dbReference>
<keyword evidence="3" id="KW-0234">DNA repair</keyword>
<dbReference type="CDD" id="cd10028">
    <property type="entry name" value="UDG-F2_TDG_MUG"/>
    <property type="match status" value="1"/>
</dbReference>
<dbReference type="GO" id="GO:0004844">
    <property type="term" value="F:uracil DNA N-glycosylase activity"/>
    <property type="evidence" value="ECO:0007669"/>
    <property type="project" value="TreeGrafter"/>
</dbReference>
<feature type="domain" description="Uracil-DNA glycosylase-like" evidence="5">
    <location>
        <begin position="129"/>
        <end position="302"/>
    </location>
</feature>
<reference evidence="6 7" key="1">
    <citation type="submission" date="2019-01" db="EMBL/GenBank/DDBJ databases">
        <title>Genome sequencing of the rare red list fungi Fomitopsis rosea.</title>
        <authorList>
            <person name="Buettner E."/>
            <person name="Kellner H."/>
        </authorList>
    </citation>
    <scope>NUCLEOTIDE SEQUENCE [LARGE SCALE GENOMIC DNA]</scope>
    <source>
        <strain evidence="6 7">DSM 105464</strain>
    </source>
</reference>
<organism evidence="6 7">
    <name type="scientific">Rhodofomes roseus</name>
    <dbReference type="NCBI Taxonomy" id="34475"/>
    <lineage>
        <taxon>Eukaryota</taxon>
        <taxon>Fungi</taxon>
        <taxon>Dikarya</taxon>
        <taxon>Basidiomycota</taxon>
        <taxon>Agaricomycotina</taxon>
        <taxon>Agaricomycetes</taxon>
        <taxon>Polyporales</taxon>
        <taxon>Rhodofomes</taxon>
    </lineage>
</organism>
<dbReference type="AlphaFoldDB" id="A0A4Y9XXT1"/>
<feature type="region of interest" description="Disordered" evidence="4">
    <location>
        <begin position="39"/>
        <end position="79"/>
    </location>
</feature>
<dbReference type="STRING" id="34475.A0A4Y9XXT1"/>
<sequence length="333" mass="36732">MAGADNMHMSTNIKPEPNDDIKDFSTVGAVLASKFAYSAAGSTPSTPIPSSSHVRGVKPESSPTKPILEPTRKSTRVRRGTVKQELLNTSFPVVKTVKQEVVGKVKKINTKRGYASPEQYAHLQLLPEFLKEELDILFCGINPAVRSAQIGHHYGHGSNHFWPCLVASGLTNGEQVTALEDHTISDRFNFGLTNIVERPSAEAAELSKKELAAGVPSLVRKIARYRPRIIALVGKLIWDAIERGMKDLGVTVVRSGKAFLYDIQPYKVVHPVQDGHEVRETLFFVLPSSSARVVAYQMKDKTELFALLKQRLQEVKHGRVDTSSMTVVRPSAK</sequence>
<dbReference type="InterPro" id="IPR036895">
    <property type="entry name" value="Uracil-DNA_glycosylase-like_sf"/>
</dbReference>
<dbReference type="InterPro" id="IPR005122">
    <property type="entry name" value="Uracil-DNA_glycosylase-like"/>
</dbReference>
<dbReference type="PANTHER" id="PTHR12159:SF9">
    <property type="entry name" value="G_T MISMATCH-SPECIFIC THYMINE DNA GLYCOSYLASE"/>
    <property type="match status" value="1"/>
</dbReference>
<protein>
    <recommendedName>
        <fullName evidence="5">Uracil-DNA glycosylase-like domain-containing protein</fullName>
    </recommendedName>
</protein>
<dbReference type="InterPro" id="IPR015637">
    <property type="entry name" value="MUG/TDG"/>
</dbReference>
<accession>A0A4Y9XXT1</accession>
<evidence type="ECO:0000259" key="5">
    <source>
        <dbReference type="Pfam" id="PF03167"/>
    </source>
</evidence>
<evidence type="ECO:0000256" key="2">
    <source>
        <dbReference type="ARBA" id="ARBA00022801"/>
    </source>
</evidence>
<gene>
    <name evidence="6" type="ORF">EVJ58_g8481</name>
</gene>
<evidence type="ECO:0000256" key="3">
    <source>
        <dbReference type="ARBA" id="ARBA00023204"/>
    </source>
</evidence>
<keyword evidence="2" id="KW-0378">Hydrolase</keyword>
<proteinExistence type="predicted"/>
<feature type="compositionally biased region" description="Low complexity" evidence="4">
    <location>
        <begin position="42"/>
        <end position="52"/>
    </location>
</feature>
<evidence type="ECO:0000256" key="1">
    <source>
        <dbReference type="ARBA" id="ARBA00022763"/>
    </source>
</evidence>
<keyword evidence="1" id="KW-0227">DNA damage</keyword>
<feature type="region of interest" description="Disordered" evidence="4">
    <location>
        <begin position="1"/>
        <end position="22"/>
    </location>
</feature>
<dbReference type="SUPFAM" id="SSF52141">
    <property type="entry name" value="Uracil-DNA glycosylase-like"/>
    <property type="match status" value="1"/>
</dbReference>
<dbReference type="Gene3D" id="3.40.470.10">
    <property type="entry name" value="Uracil-DNA glycosylase-like domain"/>
    <property type="match status" value="1"/>
</dbReference>
<dbReference type="PANTHER" id="PTHR12159">
    <property type="entry name" value="G/T AND G/U MISMATCH-SPECIFIC DNA GLYCOSYLASE"/>
    <property type="match status" value="1"/>
</dbReference>
<comment type="caution">
    <text evidence="6">The sequence shown here is derived from an EMBL/GenBank/DDBJ whole genome shotgun (WGS) entry which is preliminary data.</text>
</comment>
<dbReference type="Proteomes" id="UP000298390">
    <property type="component" value="Unassembled WGS sequence"/>
</dbReference>
<evidence type="ECO:0000313" key="7">
    <source>
        <dbReference type="Proteomes" id="UP000298390"/>
    </source>
</evidence>
<dbReference type="Pfam" id="PF03167">
    <property type="entry name" value="UDG"/>
    <property type="match status" value="1"/>
</dbReference>
<dbReference type="EMBL" id="SEKV01000629">
    <property type="protein sequence ID" value="TFY55064.1"/>
    <property type="molecule type" value="Genomic_DNA"/>
</dbReference>
<dbReference type="GO" id="GO:0008263">
    <property type="term" value="F:pyrimidine-specific mismatch base pair DNA N-glycosylase activity"/>
    <property type="evidence" value="ECO:0007669"/>
    <property type="project" value="TreeGrafter"/>
</dbReference>